<comment type="caution">
    <text evidence="18">The sequence shown here is derived from an EMBL/GenBank/DDBJ whole genome shotgun (WGS) entry which is preliminary data.</text>
</comment>
<dbReference type="InterPro" id="IPR006875">
    <property type="entry name" value="Sarcoglycan"/>
</dbReference>
<evidence type="ECO:0000256" key="1">
    <source>
        <dbReference type="ARBA" id="ARBA00002860"/>
    </source>
</evidence>
<keyword evidence="13" id="KW-0325">Glycoprotein</keyword>
<keyword evidence="8 17" id="KW-0812">Transmembrane</keyword>
<evidence type="ECO:0000256" key="15">
    <source>
        <dbReference type="ARBA" id="ARBA00026041"/>
    </source>
</evidence>
<comment type="similarity">
    <text evidence="4">Belongs to the sarcoglycan beta/delta/gamma/zeta family.</text>
</comment>
<evidence type="ECO:0000256" key="2">
    <source>
        <dbReference type="ARBA" id="ARBA00004245"/>
    </source>
</evidence>
<feature type="transmembrane region" description="Helical" evidence="17">
    <location>
        <begin position="59"/>
        <end position="86"/>
    </location>
</feature>
<evidence type="ECO:0000256" key="7">
    <source>
        <dbReference type="ARBA" id="ARBA00022490"/>
    </source>
</evidence>
<comment type="subunit">
    <text evidence="15">Cross-link to form 2 major subcomplexes: one consisting of SGCB, SGCD and SGCG and the other consisting of SGCB and SGCD. The association between SGCB and SGCG is particularly strong while SGCA is loosely associated with the other sarcoglycans.</text>
</comment>
<name>A0AAD9QL25_ACRCE</name>
<evidence type="ECO:0000256" key="9">
    <source>
        <dbReference type="ARBA" id="ARBA00022968"/>
    </source>
</evidence>
<keyword evidence="12" id="KW-1015">Disulfide bond</keyword>
<dbReference type="PANTHER" id="PTHR21142:SF2">
    <property type="entry name" value="BETA-SARCOGLYCAN"/>
    <property type="match status" value="1"/>
</dbReference>
<keyword evidence="7" id="KW-0963">Cytoplasm</keyword>
<evidence type="ECO:0000256" key="8">
    <source>
        <dbReference type="ARBA" id="ARBA00022692"/>
    </source>
</evidence>
<evidence type="ECO:0000313" key="19">
    <source>
        <dbReference type="Proteomes" id="UP001249851"/>
    </source>
</evidence>
<dbReference type="GO" id="GO:0042383">
    <property type="term" value="C:sarcolemma"/>
    <property type="evidence" value="ECO:0007669"/>
    <property type="project" value="UniProtKB-SubCell"/>
</dbReference>
<organism evidence="18 19">
    <name type="scientific">Acropora cervicornis</name>
    <name type="common">Staghorn coral</name>
    <dbReference type="NCBI Taxonomy" id="6130"/>
    <lineage>
        <taxon>Eukaryota</taxon>
        <taxon>Metazoa</taxon>
        <taxon>Cnidaria</taxon>
        <taxon>Anthozoa</taxon>
        <taxon>Hexacorallia</taxon>
        <taxon>Scleractinia</taxon>
        <taxon>Astrocoeniina</taxon>
        <taxon>Acroporidae</taxon>
        <taxon>Acropora</taxon>
    </lineage>
</organism>
<reference evidence="18" key="1">
    <citation type="journal article" date="2023" name="G3 (Bethesda)">
        <title>Whole genome assembly and annotation of the endangered Caribbean coral Acropora cervicornis.</title>
        <authorList>
            <person name="Selwyn J.D."/>
            <person name="Vollmer S.V."/>
        </authorList>
    </citation>
    <scope>NUCLEOTIDE SEQUENCE</scope>
    <source>
        <strain evidence="18">K2</strain>
    </source>
</reference>
<dbReference type="AlphaFoldDB" id="A0AAD9QL25"/>
<keyword evidence="11 17" id="KW-0472">Membrane</keyword>
<comment type="function">
    <text evidence="1">Component of the sarcoglycan complex, a subcomplex of the dystrophin-glycoprotein complex which forms a link between the F-actin cytoskeleton and the extracellular matrix.</text>
</comment>
<proteinExistence type="inferred from homology"/>
<dbReference type="Pfam" id="PF04790">
    <property type="entry name" value="Sarcoglycan_1"/>
    <property type="match status" value="1"/>
</dbReference>
<evidence type="ECO:0000256" key="17">
    <source>
        <dbReference type="SAM" id="Phobius"/>
    </source>
</evidence>
<dbReference type="Proteomes" id="UP001249851">
    <property type="component" value="Unassembled WGS sequence"/>
</dbReference>
<evidence type="ECO:0000256" key="11">
    <source>
        <dbReference type="ARBA" id="ARBA00023136"/>
    </source>
</evidence>
<keyword evidence="6" id="KW-1003">Cell membrane</keyword>
<protein>
    <recommendedName>
        <fullName evidence="5">Beta-sarcoglycan</fullName>
    </recommendedName>
</protein>
<keyword evidence="14" id="KW-0206">Cytoskeleton</keyword>
<evidence type="ECO:0000256" key="14">
    <source>
        <dbReference type="ARBA" id="ARBA00023212"/>
    </source>
</evidence>
<evidence type="ECO:0000256" key="16">
    <source>
        <dbReference type="SAM" id="MobiDB-lite"/>
    </source>
</evidence>
<evidence type="ECO:0000256" key="6">
    <source>
        <dbReference type="ARBA" id="ARBA00022475"/>
    </source>
</evidence>
<reference evidence="18" key="2">
    <citation type="journal article" date="2023" name="Science">
        <title>Genomic signatures of disease resistance in endangered staghorn corals.</title>
        <authorList>
            <person name="Vollmer S.V."/>
            <person name="Selwyn J.D."/>
            <person name="Despard B.A."/>
            <person name="Roesel C.L."/>
        </authorList>
    </citation>
    <scope>NUCLEOTIDE SEQUENCE</scope>
    <source>
        <strain evidence="18">K2</strain>
    </source>
</reference>
<feature type="region of interest" description="Disordered" evidence="16">
    <location>
        <begin position="1"/>
        <end position="35"/>
    </location>
</feature>
<feature type="compositionally biased region" description="Basic and acidic residues" evidence="16">
    <location>
        <begin position="1"/>
        <end position="34"/>
    </location>
</feature>
<accession>A0AAD9QL25</accession>
<evidence type="ECO:0000313" key="18">
    <source>
        <dbReference type="EMBL" id="KAK2563278.1"/>
    </source>
</evidence>
<gene>
    <name evidence="18" type="ORF">P5673_013640</name>
</gene>
<evidence type="ECO:0000256" key="13">
    <source>
        <dbReference type="ARBA" id="ARBA00023180"/>
    </source>
</evidence>
<dbReference type="GO" id="GO:0016012">
    <property type="term" value="C:sarcoglycan complex"/>
    <property type="evidence" value="ECO:0007669"/>
    <property type="project" value="InterPro"/>
</dbReference>
<dbReference type="GO" id="GO:0007517">
    <property type="term" value="P:muscle organ development"/>
    <property type="evidence" value="ECO:0007669"/>
    <property type="project" value="InterPro"/>
</dbReference>
<comment type="subcellular location">
    <subcellularLocation>
        <location evidence="3">Cell membrane</location>
        <location evidence="3">Sarcolemma</location>
        <topology evidence="3">Single-pass type II membrane protein</topology>
    </subcellularLocation>
    <subcellularLocation>
        <location evidence="2">Cytoplasm</location>
        <location evidence="2">Cytoskeleton</location>
    </subcellularLocation>
</comment>
<evidence type="ECO:0000256" key="12">
    <source>
        <dbReference type="ARBA" id="ARBA00023157"/>
    </source>
</evidence>
<sequence length="308" mass="34720">MSRENLHKRDTTRSRTSMREKLVEKQKASDEHENNFNAGRVNVRERYLHRTGIRGRKSWIFYAVLYILSLIVIVNLILLIILYNVLQINMDGMRCLSFFENKMVRWHCSSDMNSITLYKNQAGTFKDHNLMVEADDEKVVFHGGPLTTSAEMRIGPDKTEIVAKRGFRFVDPYVKKTILNLNGSSWQLNPDSVKAFTVAGDSLVSHRVVSNENENLTITAEKKISVEGHEGVFFDGKMLMFDVERDSKKIVFDAADGVYVGDRVPESNSGSPQAEVYKLCACINTGQLFRVKATPSDPTCAVAPGLCG</sequence>
<evidence type="ECO:0000256" key="10">
    <source>
        <dbReference type="ARBA" id="ARBA00022989"/>
    </source>
</evidence>
<keyword evidence="10 17" id="KW-1133">Transmembrane helix</keyword>
<keyword evidence="19" id="KW-1185">Reference proteome</keyword>
<dbReference type="InterPro" id="IPR027659">
    <property type="entry name" value="Sgcb"/>
</dbReference>
<dbReference type="PANTHER" id="PTHR21142">
    <property type="entry name" value="SARCOGLYCANS"/>
    <property type="match status" value="1"/>
</dbReference>
<dbReference type="EMBL" id="JARQWQ010000026">
    <property type="protein sequence ID" value="KAK2563278.1"/>
    <property type="molecule type" value="Genomic_DNA"/>
</dbReference>
<keyword evidence="9" id="KW-0735">Signal-anchor</keyword>
<evidence type="ECO:0000256" key="5">
    <source>
        <dbReference type="ARBA" id="ARBA00015329"/>
    </source>
</evidence>
<evidence type="ECO:0000256" key="3">
    <source>
        <dbReference type="ARBA" id="ARBA00004274"/>
    </source>
</evidence>
<evidence type="ECO:0000256" key="4">
    <source>
        <dbReference type="ARBA" id="ARBA00007574"/>
    </source>
</evidence>
<dbReference type="GO" id="GO:0005856">
    <property type="term" value="C:cytoskeleton"/>
    <property type="evidence" value="ECO:0007669"/>
    <property type="project" value="UniProtKB-SubCell"/>
</dbReference>